<evidence type="ECO:0000313" key="17">
    <source>
        <dbReference type="Proteomes" id="UP000199603"/>
    </source>
</evidence>
<evidence type="ECO:0000256" key="4">
    <source>
        <dbReference type="ARBA" id="ARBA00022496"/>
    </source>
</evidence>
<evidence type="ECO:0000256" key="13">
    <source>
        <dbReference type="RuleBase" id="RU003357"/>
    </source>
</evidence>
<dbReference type="PANTHER" id="PTHR32552:SF89">
    <property type="entry name" value="CATECHOLATE SIDEROPHORE RECEPTOR FIU"/>
    <property type="match status" value="1"/>
</dbReference>
<evidence type="ECO:0000256" key="9">
    <source>
        <dbReference type="ARBA" id="ARBA00023077"/>
    </source>
</evidence>
<dbReference type="InterPro" id="IPR000531">
    <property type="entry name" value="Beta-barrel_TonB"/>
</dbReference>
<dbReference type="InterPro" id="IPR012910">
    <property type="entry name" value="Plug_dom"/>
</dbReference>
<dbReference type="InterPro" id="IPR039426">
    <property type="entry name" value="TonB-dep_rcpt-like"/>
</dbReference>
<dbReference type="PANTHER" id="PTHR32552">
    <property type="entry name" value="FERRICHROME IRON RECEPTOR-RELATED"/>
    <property type="match status" value="1"/>
</dbReference>
<dbReference type="Pfam" id="PF07715">
    <property type="entry name" value="Plug"/>
    <property type="match status" value="1"/>
</dbReference>
<dbReference type="STRING" id="265719.SAMN04488509_101219"/>
<sequence length="673" mass="72914">MLIALPLLLAAQDPAALDAIHVTARAPRSAAAETVSASRLDADTLDRIAPQHAQEAFARVPGAWASRGSGQEQLLAIRSPVLAGTGACGAFLVLEQGIPIRPAGFCNVNQLLELPIELSGAVEVLRGPGTAVHGSNALHGVIELRAPRLGAPARVALRAGSFDYAQLIAGLPGDSAARPLRIDVSATDSGSFRADEGYTQQRVLAQFALPQAPGAPEFLFSAQALDQDTAGYITGDRAFADARRRLNPNPEAYRKAQSARLSGRWQFALDALDLSLTPYARSDRGEFIQHFLLGKPIEDNGSDSLGLQLGVAALGGALRSGVDLEFAQGDLLQRQAQPLSTGTAAQNAIRPAGRHYDYRVHSDSAAAFVQWDAPLGALWSLQSGARIESIGYRYDNRMDAGNLAEDGSACGFGGCLYQRPEDRSDRYTRPTANLGLLRVDEDGRRLFLRAASAFRAPQVGELYRLQRGQSVAELGPERAESLELGGGLPLPHGRVEAVVYAMDKRGSIFRDAAGFNVGDGRSRHVGVELELALTLPLAVQLDANLAWSEQTYRFERALGGGERIRFGNRVDTAPEWLGGLRLRRAFDGLGDFELEWQHQGGYFADAGNTFWHAGHDLVHLRWSRALRERWRVSAAIRNLGDIRYAERADFGFGERRYFPGAPRSYVLGLEWRG</sequence>
<keyword evidence="3 12" id="KW-1134">Transmembrane beta strand</keyword>
<evidence type="ECO:0000256" key="8">
    <source>
        <dbReference type="ARBA" id="ARBA00023065"/>
    </source>
</evidence>
<dbReference type="GO" id="GO:0009279">
    <property type="term" value="C:cell outer membrane"/>
    <property type="evidence" value="ECO:0007669"/>
    <property type="project" value="UniProtKB-SubCell"/>
</dbReference>
<keyword evidence="11 12" id="KW-0998">Cell outer membrane</keyword>
<evidence type="ECO:0000256" key="6">
    <source>
        <dbReference type="ARBA" id="ARBA00022729"/>
    </source>
</evidence>
<accession>A0A1G6S0R0</accession>
<dbReference type="SUPFAM" id="SSF56935">
    <property type="entry name" value="Porins"/>
    <property type="match status" value="1"/>
</dbReference>
<dbReference type="InterPro" id="IPR037066">
    <property type="entry name" value="Plug_dom_sf"/>
</dbReference>
<dbReference type="GO" id="GO:0015344">
    <property type="term" value="F:siderophore uptake transmembrane transporter activity"/>
    <property type="evidence" value="ECO:0007669"/>
    <property type="project" value="TreeGrafter"/>
</dbReference>
<dbReference type="EMBL" id="FNAG01000001">
    <property type="protein sequence ID" value="SDD10264.1"/>
    <property type="molecule type" value="Genomic_DNA"/>
</dbReference>
<reference evidence="16 17" key="1">
    <citation type="submission" date="2016-10" db="EMBL/GenBank/DDBJ databases">
        <authorList>
            <person name="de Groot N.N."/>
        </authorList>
    </citation>
    <scope>NUCLEOTIDE SEQUENCE [LARGE SCALE GENOMIC DNA]</scope>
    <source>
        <strain evidence="16 17">DSM 16957</strain>
    </source>
</reference>
<evidence type="ECO:0000256" key="1">
    <source>
        <dbReference type="ARBA" id="ARBA00004571"/>
    </source>
</evidence>
<dbReference type="PROSITE" id="PS52016">
    <property type="entry name" value="TONB_DEPENDENT_REC_3"/>
    <property type="match status" value="1"/>
</dbReference>
<keyword evidence="7" id="KW-0408">Iron</keyword>
<dbReference type="InterPro" id="IPR036942">
    <property type="entry name" value="Beta-barrel_TonB_sf"/>
</dbReference>
<evidence type="ECO:0000256" key="3">
    <source>
        <dbReference type="ARBA" id="ARBA00022452"/>
    </source>
</evidence>
<keyword evidence="9 13" id="KW-0798">TonB box</keyword>
<evidence type="ECO:0000259" key="14">
    <source>
        <dbReference type="Pfam" id="PF00593"/>
    </source>
</evidence>
<evidence type="ECO:0000256" key="2">
    <source>
        <dbReference type="ARBA" id="ARBA00022448"/>
    </source>
</evidence>
<gene>
    <name evidence="16" type="ORF">SAMN04488509_101219</name>
</gene>
<organism evidence="16 17">
    <name type="scientific">Aquimonas voraii</name>
    <dbReference type="NCBI Taxonomy" id="265719"/>
    <lineage>
        <taxon>Bacteria</taxon>
        <taxon>Pseudomonadati</taxon>
        <taxon>Pseudomonadota</taxon>
        <taxon>Gammaproteobacteria</taxon>
        <taxon>Lysobacterales</taxon>
        <taxon>Lysobacteraceae</taxon>
        <taxon>Aquimonas</taxon>
    </lineage>
</organism>
<dbReference type="AlphaFoldDB" id="A0A1G6S0R0"/>
<evidence type="ECO:0000256" key="7">
    <source>
        <dbReference type="ARBA" id="ARBA00023004"/>
    </source>
</evidence>
<dbReference type="Pfam" id="PF00593">
    <property type="entry name" value="TonB_dep_Rec_b-barrel"/>
    <property type="match status" value="1"/>
</dbReference>
<evidence type="ECO:0000256" key="12">
    <source>
        <dbReference type="PROSITE-ProRule" id="PRU01360"/>
    </source>
</evidence>
<evidence type="ECO:0000259" key="15">
    <source>
        <dbReference type="Pfam" id="PF07715"/>
    </source>
</evidence>
<keyword evidence="17" id="KW-1185">Reference proteome</keyword>
<proteinExistence type="inferred from homology"/>
<keyword evidence="5 12" id="KW-0812">Transmembrane</keyword>
<feature type="domain" description="TonB-dependent receptor plug" evidence="15">
    <location>
        <begin position="34"/>
        <end position="141"/>
    </location>
</feature>
<dbReference type="Gene3D" id="2.170.130.10">
    <property type="entry name" value="TonB-dependent receptor, plug domain"/>
    <property type="match status" value="1"/>
</dbReference>
<keyword evidence="16" id="KW-0675">Receptor</keyword>
<feature type="domain" description="TonB-dependent receptor-like beta-barrel" evidence="14">
    <location>
        <begin position="236"/>
        <end position="639"/>
    </location>
</feature>
<dbReference type="RefSeq" id="WP_176763956.1">
    <property type="nucleotide sequence ID" value="NZ_FNAG01000001.1"/>
</dbReference>
<keyword evidence="8" id="KW-0406">Ion transport</keyword>
<protein>
    <submittedName>
        <fullName evidence="16">Outer membrane receptor proteins, mostly Fe transport</fullName>
    </submittedName>
</protein>
<keyword evidence="6" id="KW-0732">Signal</keyword>
<dbReference type="Gene3D" id="2.40.170.20">
    <property type="entry name" value="TonB-dependent receptor, beta-barrel domain"/>
    <property type="match status" value="1"/>
</dbReference>
<comment type="similarity">
    <text evidence="12 13">Belongs to the TonB-dependent receptor family.</text>
</comment>
<evidence type="ECO:0000256" key="11">
    <source>
        <dbReference type="ARBA" id="ARBA00023237"/>
    </source>
</evidence>
<evidence type="ECO:0000256" key="10">
    <source>
        <dbReference type="ARBA" id="ARBA00023136"/>
    </source>
</evidence>
<keyword evidence="10 12" id="KW-0472">Membrane</keyword>
<evidence type="ECO:0000313" key="16">
    <source>
        <dbReference type="EMBL" id="SDD10264.1"/>
    </source>
</evidence>
<name>A0A1G6S0R0_9GAMM</name>
<keyword evidence="4" id="KW-0410">Iron transport</keyword>
<evidence type="ECO:0000256" key="5">
    <source>
        <dbReference type="ARBA" id="ARBA00022692"/>
    </source>
</evidence>
<comment type="subcellular location">
    <subcellularLocation>
        <location evidence="1 12">Cell outer membrane</location>
        <topology evidence="1 12">Multi-pass membrane protein</topology>
    </subcellularLocation>
</comment>
<keyword evidence="2 12" id="KW-0813">Transport</keyword>
<dbReference type="Proteomes" id="UP000199603">
    <property type="component" value="Unassembled WGS sequence"/>
</dbReference>